<gene>
    <name evidence="2" type="ORF">A1A1_13117</name>
</gene>
<name>A0AA87IKX9_9BACL</name>
<dbReference type="EMBL" id="AJYB01000042">
    <property type="protein sequence ID" value="EIM06052.1"/>
    <property type="molecule type" value="Genomic_DNA"/>
</dbReference>
<dbReference type="InterPro" id="IPR051606">
    <property type="entry name" value="Polyketide_Oxido-like"/>
</dbReference>
<evidence type="ECO:0000259" key="1">
    <source>
        <dbReference type="Pfam" id="PF13460"/>
    </source>
</evidence>
<organism evidence="2 3">
    <name type="scientific">Planococcus antarcticus DSM 14505</name>
    <dbReference type="NCBI Taxonomy" id="1185653"/>
    <lineage>
        <taxon>Bacteria</taxon>
        <taxon>Bacillati</taxon>
        <taxon>Bacillota</taxon>
        <taxon>Bacilli</taxon>
        <taxon>Bacillales</taxon>
        <taxon>Caryophanaceae</taxon>
        <taxon>Planococcus</taxon>
    </lineage>
</organism>
<protein>
    <recommendedName>
        <fullName evidence="1">NAD(P)-binding domain-containing protein</fullName>
    </recommendedName>
</protein>
<dbReference type="PANTHER" id="PTHR43355:SF2">
    <property type="entry name" value="FLAVIN REDUCTASE (NADPH)"/>
    <property type="match status" value="1"/>
</dbReference>
<evidence type="ECO:0000313" key="2">
    <source>
        <dbReference type="EMBL" id="EIM06052.1"/>
    </source>
</evidence>
<dbReference type="InterPro" id="IPR016040">
    <property type="entry name" value="NAD(P)-bd_dom"/>
</dbReference>
<feature type="domain" description="NAD(P)-binding" evidence="1">
    <location>
        <begin position="7"/>
        <end position="51"/>
    </location>
</feature>
<comment type="caution">
    <text evidence="2">The sequence shown here is derived from an EMBL/GenBank/DDBJ whole genome shotgun (WGS) entry which is preliminary data.</text>
</comment>
<evidence type="ECO:0000313" key="3">
    <source>
        <dbReference type="Proteomes" id="UP000004725"/>
    </source>
</evidence>
<dbReference type="PANTHER" id="PTHR43355">
    <property type="entry name" value="FLAVIN REDUCTASE (NADPH)"/>
    <property type="match status" value="1"/>
</dbReference>
<dbReference type="InterPro" id="IPR036291">
    <property type="entry name" value="NAD(P)-bd_dom_sf"/>
</dbReference>
<dbReference type="Pfam" id="PF13460">
    <property type="entry name" value="NAD_binding_10"/>
    <property type="match status" value="1"/>
</dbReference>
<dbReference type="AlphaFoldDB" id="A0AA87IKX9"/>
<reference evidence="2 3" key="1">
    <citation type="journal article" date="2012" name="J. Bacteriol.">
        <title>Genome Sequence of the Antarctic Psychrophile Bacterium Planococcus antarcticus DSM 14505.</title>
        <authorList>
            <person name="Margolles A."/>
            <person name="Gueimonde M."/>
            <person name="Sanchez B."/>
        </authorList>
    </citation>
    <scope>NUCLEOTIDE SEQUENCE [LARGE SCALE GENOMIC DNA]</scope>
    <source>
        <strain evidence="2 3">DSM 14505</strain>
    </source>
</reference>
<dbReference type="RefSeq" id="WP_006830587.1">
    <property type="nucleotide sequence ID" value="NZ_AJYB01000042.1"/>
</dbReference>
<dbReference type="Gene3D" id="3.40.50.720">
    <property type="entry name" value="NAD(P)-binding Rossmann-like Domain"/>
    <property type="match status" value="1"/>
</dbReference>
<sequence length="53" mass="5793">MKIIVFGATGGVGQFVVKQAVESGFEVTTFVRTPTKLEGTHENLTVIKRDAFH</sequence>
<accession>A0AA87IKX9</accession>
<dbReference type="GO" id="GO:0016646">
    <property type="term" value="F:oxidoreductase activity, acting on the CH-NH group of donors, NAD or NADP as acceptor"/>
    <property type="evidence" value="ECO:0007669"/>
    <property type="project" value="TreeGrafter"/>
</dbReference>
<dbReference type="Proteomes" id="UP000004725">
    <property type="component" value="Unassembled WGS sequence"/>
</dbReference>
<dbReference type="SUPFAM" id="SSF51735">
    <property type="entry name" value="NAD(P)-binding Rossmann-fold domains"/>
    <property type="match status" value="1"/>
</dbReference>
<proteinExistence type="predicted"/>